<protein>
    <submittedName>
        <fullName evidence="1">Uncharacterized protein</fullName>
    </submittedName>
</protein>
<proteinExistence type="predicted"/>
<reference evidence="1" key="1">
    <citation type="submission" date="2018-05" db="EMBL/GenBank/DDBJ databases">
        <authorList>
            <person name="Lanie J.A."/>
            <person name="Ng W.-L."/>
            <person name="Kazmierczak K.M."/>
            <person name="Andrzejewski T.M."/>
            <person name="Davidsen T.M."/>
            <person name="Wayne K.J."/>
            <person name="Tettelin H."/>
            <person name="Glass J.I."/>
            <person name="Rusch D."/>
            <person name="Podicherti R."/>
            <person name="Tsui H.-C.T."/>
            <person name="Winkler M.E."/>
        </authorList>
    </citation>
    <scope>NUCLEOTIDE SEQUENCE</scope>
</reference>
<dbReference type="Gene3D" id="3.40.1230.10">
    <property type="entry name" value="MTH938-like"/>
    <property type="match status" value="1"/>
</dbReference>
<dbReference type="InterPro" id="IPR036748">
    <property type="entry name" value="MTH938-like_sf"/>
</dbReference>
<name>A0A382Y9F5_9ZZZZ</name>
<sequence>MKYHYATFGRIEIDGRLYNKDVVVDRGNIMKREKSKSKVYKAHFGHTPLTPSENIPWNCAELVIGTGFYSRLPVTDDMKAEAKKRGIKLKIMKTAEACDYLASVGTGTNAILHITC</sequence>
<gene>
    <name evidence="1" type="ORF">METZ01_LOCUS432826</name>
</gene>
<evidence type="ECO:0000313" key="1">
    <source>
        <dbReference type="EMBL" id="SVD79972.1"/>
    </source>
</evidence>
<dbReference type="SUPFAM" id="SSF64076">
    <property type="entry name" value="MTH938-like"/>
    <property type="match status" value="1"/>
</dbReference>
<organism evidence="1">
    <name type="scientific">marine metagenome</name>
    <dbReference type="NCBI Taxonomy" id="408172"/>
    <lineage>
        <taxon>unclassified sequences</taxon>
        <taxon>metagenomes</taxon>
        <taxon>ecological metagenomes</taxon>
    </lineage>
</organism>
<dbReference type="EMBL" id="UINC01174048">
    <property type="protein sequence ID" value="SVD79972.1"/>
    <property type="molecule type" value="Genomic_DNA"/>
</dbReference>
<dbReference type="AlphaFoldDB" id="A0A382Y9F5"/>
<accession>A0A382Y9F5</accession>
<dbReference type="InterPro" id="IPR007523">
    <property type="entry name" value="NDUFAF3/AAMDC"/>
</dbReference>
<dbReference type="Pfam" id="PF04430">
    <property type="entry name" value="DUF498"/>
    <property type="match status" value="1"/>
</dbReference>